<name>A0A2P6MQC5_9EUKA</name>
<comment type="caution">
    <text evidence="1">The sequence shown here is derived from an EMBL/GenBank/DDBJ whole genome shotgun (WGS) entry which is preliminary data.</text>
</comment>
<sequence length="41" mass="4524">MSPEHALCRLGGNLYTPPACLLNHKVIQQAILCALCFPRKC</sequence>
<reference evidence="1 2" key="1">
    <citation type="journal article" date="2018" name="Genome Biol. Evol.">
        <title>Multiple Roots of Fruiting Body Formation in Amoebozoa.</title>
        <authorList>
            <person name="Hillmann F."/>
            <person name="Forbes G."/>
            <person name="Novohradska S."/>
            <person name="Ferling I."/>
            <person name="Riege K."/>
            <person name="Groth M."/>
            <person name="Westermann M."/>
            <person name="Marz M."/>
            <person name="Spaller T."/>
            <person name="Winckler T."/>
            <person name="Schaap P."/>
            <person name="Glockner G."/>
        </authorList>
    </citation>
    <scope>NUCLEOTIDE SEQUENCE [LARGE SCALE GENOMIC DNA]</scope>
    <source>
        <strain evidence="1 2">Jena</strain>
    </source>
</reference>
<gene>
    <name evidence="1" type="ORF">PROFUN_16544</name>
</gene>
<protein>
    <submittedName>
        <fullName evidence="1">Uncharacterized protein</fullName>
    </submittedName>
</protein>
<dbReference type="AlphaFoldDB" id="A0A2P6MQC5"/>
<proteinExistence type="predicted"/>
<dbReference type="InParanoid" id="A0A2P6MQC5"/>
<accession>A0A2P6MQC5</accession>
<evidence type="ECO:0000313" key="2">
    <source>
        <dbReference type="Proteomes" id="UP000241769"/>
    </source>
</evidence>
<dbReference type="EMBL" id="MDYQ01000530">
    <property type="protein sequence ID" value="PRP73890.1"/>
    <property type="molecule type" value="Genomic_DNA"/>
</dbReference>
<dbReference type="Proteomes" id="UP000241769">
    <property type="component" value="Unassembled WGS sequence"/>
</dbReference>
<evidence type="ECO:0000313" key="1">
    <source>
        <dbReference type="EMBL" id="PRP73890.1"/>
    </source>
</evidence>
<keyword evidence="2" id="KW-1185">Reference proteome</keyword>
<organism evidence="1 2">
    <name type="scientific">Planoprotostelium fungivorum</name>
    <dbReference type="NCBI Taxonomy" id="1890364"/>
    <lineage>
        <taxon>Eukaryota</taxon>
        <taxon>Amoebozoa</taxon>
        <taxon>Evosea</taxon>
        <taxon>Variosea</taxon>
        <taxon>Cavosteliida</taxon>
        <taxon>Cavosteliaceae</taxon>
        <taxon>Planoprotostelium</taxon>
    </lineage>
</organism>